<dbReference type="EMBL" id="JAIWYP010000014">
    <property type="protein sequence ID" value="KAH3708205.1"/>
    <property type="molecule type" value="Genomic_DNA"/>
</dbReference>
<organism evidence="2 3">
    <name type="scientific">Dreissena polymorpha</name>
    <name type="common">Zebra mussel</name>
    <name type="synonym">Mytilus polymorpha</name>
    <dbReference type="NCBI Taxonomy" id="45954"/>
    <lineage>
        <taxon>Eukaryota</taxon>
        <taxon>Metazoa</taxon>
        <taxon>Spiralia</taxon>
        <taxon>Lophotrochozoa</taxon>
        <taxon>Mollusca</taxon>
        <taxon>Bivalvia</taxon>
        <taxon>Autobranchia</taxon>
        <taxon>Heteroconchia</taxon>
        <taxon>Euheterodonta</taxon>
        <taxon>Imparidentia</taxon>
        <taxon>Neoheterodontei</taxon>
        <taxon>Myida</taxon>
        <taxon>Dreissenoidea</taxon>
        <taxon>Dreissenidae</taxon>
        <taxon>Dreissena</taxon>
    </lineage>
</organism>
<keyword evidence="3" id="KW-1185">Reference proteome</keyword>
<sequence>MTGAEIIILVTIVVLLTMTTTVIEIVLTMLALRGQLDVVETMVDNAVRAQGEEVKPEVAVTSNEDVGNKVDRPT</sequence>
<evidence type="ECO:0000313" key="3">
    <source>
        <dbReference type="Proteomes" id="UP000828390"/>
    </source>
</evidence>
<dbReference type="Proteomes" id="UP000828390">
    <property type="component" value="Unassembled WGS sequence"/>
</dbReference>
<evidence type="ECO:0000256" key="1">
    <source>
        <dbReference type="SAM" id="Phobius"/>
    </source>
</evidence>
<accession>A0A9D3Z038</accession>
<evidence type="ECO:0000313" key="2">
    <source>
        <dbReference type="EMBL" id="KAH3708205.1"/>
    </source>
</evidence>
<keyword evidence="1" id="KW-1133">Transmembrane helix</keyword>
<keyword evidence="1" id="KW-0812">Transmembrane</keyword>
<dbReference type="AlphaFoldDB" id="A0A9D3Z038"/>
<gene>
    <name evidence="2" type="ORF">DPMN_067647</name>
</gene>
<protein>
    <submittedName>
        <fullName evidence="2">Uncharacterized protein</fullName>
    </submittedName>
</protein>
<reference evidence="2" key="1">
    <citation type="journal article" date="2019" name="bioRxiv">
        <title>The Genome of the Zebra Mussel, Dreissena polymorpha: A Resource for Invasive Species Research.</title>
        <authorList>
            <person name="McCartney M.A."/>
            <person name="Auch B."/>
            <person name="Kono T."/>
            <person name="Mallez S."/>
            <person name="Zhang Y."/>
            <person name="Obille A."/>
            <person name="Becker A."/>
            <person name="Abrahante J.E."/>
            <person name="Garbe J."/>
            <person name="Badalamenti J.P."/>
            <person name="Herman A."/>
            <person name="Mangelson H."/>
            <person name="Liachko I."/>
            <person name="Sullivan S."/>
            <person name="Sone E.D."/>
            <person name="Koren S."/>
            <person name="Silverstein K.A.T."/>
            <person name="Beckman K.B."/>
            <person name="Gohl D.M."/>
        </authorList>
    </citation>
    <scope>NUCLEOTIDE SEQUENCE</scope>
    <source>
        <strain evidence="2">Duluth1</strain>
        <tissue evidence="2">Whole animal</tissue>
    </source>
</reference>
<feature type="transmembrane region" description="Helical" evidence="1">
    <location>
        <begin position="6"/>
        <end position="32"/>
    </location>
</feature>
<name>A0A9D3Z038_DREPO</name>
<proteinExistence type="predicted"/>
<keyword evidence="1" id="KW-0472">Membrane</keyword>
<reference evidence="2" key="2">
    <citation type="submission" date="2020-11" db="EMBL/GenBank/DDBJ databases">
        <authorList>
            <person name="McCartney M.A."/>
            <person name="Auch B."/>
            <person name="Kono T."/>
            <person name="Mallez S."/>
            <person name="Becker A."/>
            <person name="Gohl D.M."/>
            <person name="Silverstein K.A.T."/>
            <person name="Koren S."/>
            <person name="Bechman K.B."/>
            <person name="Herman A."/>
            <person name="Abrahante J.E."/>
            <person name="Garbe J."/>
        </authorList>
    </citation>
    <scope>NUCLEOTIDE SEQUENCE</scope>
    <source>
        <strain evidence="2">Duluth1</strain>
        <tissue evidence="2">Whole animal</tissue>
    </source>
</reference>
<comment type="caution">
    <text evidence="2">The sequence shown here is derived from an EMBL/GenBank/DDBJ whole genome shotgun (WGS) entry which is preliminary data.</text>
</comment>